<feature type="signal peptide" evidence="1">
    <location>
        <begin position="1"/>
        <end position="30"/>
    </location>
</feature>
<keyword evidence="1" id="KW-0732">Signal</keyword>
<dbReference type="Proteomes" id="UP001501747">
    <property type="component" value="Unassembled WGS sequence"/>
</dbReference>
<feature type="chain" id="PRO_5047005153" evidence="1">
    <location>
        <begin position="31"/>
        <end position="86"/>
    </location>
</feature>
<name>A0ABP7T4Q3_9PSEU</name>
<comment type="caution">
    <text evidence="2">The sequence shown here is derived from an EMBL/GenBank/DDBJ whole genome shotgun (WGS) entry which is preliminary data.</text>
</comment>
<dbReference type="RefSeq" id="WP_344879646.1">
    <property type="nucleotide sequence ID" value="NZ_BAABAL010000018.1"/>
</dbReference>
<keyword evidence="3" id="KW-1185">Reference proteome</keyword>
<evidence type="ECO:0000313" key="3">
    <source>
        <dbReference type="Proteomes" id="UP001501747"/>
    </source>
</evidence>
<protein>
    <submittedName>
        <fullName evidence="2">Uncharacterized protein</fullName>
    </submittedName>
</protein>
<evidence type="ECO:0000256" key="1">
    <source>
        <dbReference type="SAM" id="SignalP"/>
    </source>
</evidence>
<reference evidence="3" key="1">
    <citation type="journal article" date="2019" name="Int. J. Syst. Evol. Microbiol.">
        <title>The Global Catalogue of Microorganisms (GCM) 10K type strain sequencing project: providing services to taxonomists for standard genome sequencing and annotation.</title>
        <authorList>
            <consortium name="The Broad Institute Genomics Platform"/>
            <consortium name="The Broad Institute Genome Sequencing Center for Infectious Disease"/>
            <person name="Wu L."/>
            <person name="Ma J."/>
        </authorList>
    </citation>
    <scope>NUCLEOTIDE SEQUENCE [LARGE SCALE GENOMIC DNA]</scope>
    <source>
        <strain evidence="3">JCM 17342</strain>
    </source>
</reference>
<dbReference type="EMBL" id="BAABAL010000018">
    <property type="protein sequence ID" value="GAA4021050.1"/>
    <property type="molecule type" value="Genomic_DNA"/>
</dbReference>
<organism evidence="2 3">
    <name type="scientific">Allokutzneria multivorans</name>
    <dbReference type="NCBI Taxonomy" id="1142134"/>
    <lineage>
        <taxon>Bacteria</taxon>
        <taxon>Bacillati</taxon>
        <taxon>Actinomycetota</taxon>
        <taxon>Actinomycetes</taxon>
        <taxon>Pseudonocardiales</taxon>
        <taxon>Pseudonocardiaceae</taxon>
        <taxon>Allokutzneria</taxon>
    </lineage>
</organism>
<sequence>MSFSRSFSARAAGVAVAVAGVLASASPAQAAVVLNDQPLGLRALNNVSILPVQLCGGASSCENAPVGDHISEIITNSVVRGVKGRP</sequence>
<evidence type="ECO:0000313" key="2">
    <source>
        <dbReference type="EMBL" id="GAA4021050.1"/>
    </source>
</evidence>
<accession>A0ABP7T4Q3</accession>
<proteinExistence type="predicted"/>
<gene>
    <name evidence="2" type="ORF">GCM10022247_51520</name>
</gene>